<comment type="caution">
    <text evidence="1">The sequence shown here is derived from an EMBL/GenBank/DDBJ whole genome shotgun (WGS) entry which is preliminary data.</text>
</comment>
<dbReference type="Proteomes" id="UP000277300">
    <property type="component" value="Unassembled WGS sequence"/>
</dbReference>
<dbReference type="AlphaFoldDB" id="A0A3F2REJ3"/>
<proteinExistence type="predicted"/>
<dbReference type="OrthoDB" id="6369905at2759"/>
<accession>A0A3F2REJ3</accession>
<name>A0A3F2REJ3_9STRA</name>
<dbReference type="EMBL" id="MBDO02000479">
    <property type="protein sequence ID" value="RLN54873.1"/>
    <property type="molecule type" value="Genomic_DNA"/>
</dbReference>
<organism evidence="1 3">
    <name type="scientific">Phytophthora kernoviae</name>
    <dbReference type="NCBI Taxonomy" id="325452"/>
    <lineage>
        <taxon>Eukaryota</taxon>
        <taxon>Sar</taxon>
        <taxon>Stramenopiles</taxon>
        <taxon>Oomycota</taxon>
        <taxon>Peronosporomycetes</taxon>
        <taxon>Peronosporales</taxon>
        <taxon>Peronosporaceae</taxon>
        <taxon>Phytophthora</taxon>
    </lineage>
</organism>
<evidence type="ECO:0000313" key="4">
    <source>
        <dbReference type="Proteomes" id="UP000284657"/>
    </source>
</evidence>
<evidence type="ECO:0000313" key="2">
    <source>
        <dbReference type="EMBL" id="RLN57733.1"/>
    </source>
</evidence>
<dbReference type="Proteomes" id="UP000284657">
    <property type="component" value="Unassembled WGS sequence"/>
</dbReference>
<evidence type="ECO:0000313" key="1">
    <source>
        <dbReference type="EMBL" id="RLN54873.1"/>
    </source>
</evidence>
<reference evidence="3 4" key="1">
    <citation type="submission" date="2018-07" db="EMBL/GenBank/DDBJ databases">
        <title>Genome sequencing of oomycete isolates from Chile give support for New Zealand origin for Phytophthora kernoviae and make available the first Nothophytophthora sp. genome.</title>
        <authorList>
            <person name="Studholme D.J."/>
            <person name="Sanfuentes E."/>
            <person name="Panda P."/>
            <person name="Hill R."/>
            <person name="Sambles C."/>
            <person name="Grant M."/>
            <person name="Williams N.M."/>
            <person name="Mcdougal R.L."/>
        </authorList>
    </citation>
    <scope>NUCLEOTIDE SEQUENCE [LARGE SCALE GENOMIC DNA]</scope>
    <source>
        <strain evidence="1">Chile6</strain>
        <strain evidence="2">Chile7</strain>
    </source>
</reference>
<gene>
    <name evidence="2" type="ORF">BBJ29_008885</name>
    <name evidence="1" type="ORF">BBP00_00008740</name>
</gene>
<sequence>MLLLLSMTADKAASLTAGKEPEGYTSPPRRKELCRVNQANNKKRERAPITFGGLRLSASLTPDQATALAMAIDAQNRAARSVCGNNYQKARHPLPMQAINSIPDVNTNVWSGQQCLVDQAALQKRKREEESTQIAEIEVLKQQIKKLKIYKAAISTHKHHLGLFQSVSNFYYALGLEGSQQQLPDVKNYQQMYGCSPSLQLLLDLQREEFDSIASLQLHWLWYRTQFRFFQFSMTSCQRLEVGEHVVIKVTGKLRLDIYCGTNQQTGMRLGYGEIVCPVLQQFEFDAGKQTATRITSEVDLIGGVAASKDQNGPARILRVLHCLSEGFCLSNRS</sequence>
<protein>
    <submittedName>
        <fullName evidence="1">Uncharacterized protein</fullName>
    </submittedName>
</protein>
<dbReference type="EMBL" id="MBAD02001167">
    <property type="protein sequence ID" value="RLN57733.1"/>
    <property type="molecule type" value="Genomic_DNA"/>
</dbReference>
<evidence type="ECO:0000313" key="3">
    <source>
        <dbReference type="Proteomes" id="UP000277300"/>
    </source>
</evidence>